<dbReference type="EMBL" id="JAGMUV010000019">
    <property type="protein sequence ID" value="KAH7127584.1"/>
    <property type="molecule type" value="Genomic_DNA"/>
</dbReference>
<evidence type="ECO:0000313" key="4">
    <source>
        <dbReference type="Proteomes" id="UP000738349"/>
    </source>
</evidence>
<keyword evidence="2" id="KW-0732">Signal</keyword>
<sequence length="281" mass="28766">MKFLPIFYLALGASAMTIRPRHGRGGGRFGNNDGAVDANVPQDNNNNDANNGAADGANNGVDDTNDGVVDDVNDGVVDDVNDGTTDDANNGVVDDVNDDVADGTNNGAIDDTNDGTTDDANNGAVDDGTTDDTANNGDVAVADGQTLVFFEVNGVPGNECLTFRNNGEIVDAACVNEAADRQITPTTLNGQDVLRVQRTFTAGFRPDLVDVQACVGFNGTAFRAEDCAAQGIEFVTFANGQLTSTSGACASGHDDLAQVTVDVTGGTCATFTTTEVQPAAA</sequence>
<feature type="compositionally biased region" description="Low complexity" evidence="1">
    <location>
        <begin position="35"/>
        <end position="62"/>
    </location>
</feature>
<accession>A0A9P9DWK4</accession>
<name>A0A9P9DWK4_9HYPO</name>
<evidence type="ECO:0000256" key="2">
    <source>
        <dbReference type="SAM" id="SignalP"/>
    </source>
</evidence>
<organism evidence="3 4">
    <name type="scientific">Dactylonectria macrodidyma</name>
    <dbReference type="NCBI Taxonomy" id="307937"/>
    <lineage>
        <taxon>Eukaryota</taxon>
        <taxon>Fungi</taxon>
        <taxon>Dikarya</taxon>
        <taxon>Ascomycota</taxon>
        <taxon>Pezizomycotina</taxon>
        <taxon>Sordariomycetes</taxon>
        <taxon>Hypocreomycetidae</taxon>
        <taxon>Hypocreales</taxon>
        <taxon>Nectriaceae</taxon>
        <taxon>Dactylonectria</taxon>
    </lineage>
</organism>
<keyword evidence="4" id="KW-1185">Reference proteome</keyword>
<protein>
    <submittedName>
        <fullName evidence="3">Uncharacterized protein</fullName>
    </submittedName>
</protein>
<evidence type="ECO:0000256" key="1">
    <source>
        <dbReference type="SAM" id="MobiDB-lite"/>
    </source>
</evidence>
<feature type="compositionally biased region" description="Acidic residues" evidence="1">
    <location>
        <begin position="63"/>
        <end position="85"/>
    </location>
</feature>
<gene>
    <name evidence="3" type="ORF">EDB81DRAFT_809606</name>
</gene>
<feature type="chain" id="PRO_5040276633" evidence="2">
    <location>
        <begin position="16"/>
        <end position="281"/>
    </location>
</feature>
<feature type="signal peptide" evidence="2">
    <location>
        <begin position="1"/>
        <end position="15"/>
    </location>
</feature>
<dbReference type="OrthoDB" id="2986744at2759"/>
<dbReference type="AlphaFoldDB" id="A0A9P9DWK4"/>
<evidence type="ECO:0000313" key="3">
    <source>
        <dbReference type="EMBL" id="KAH7127584.1"/>
    </source>
</evidence>
<feature type="compositionally biased region" description="Low complexity" evidence="1">
    <location>
        <begin position="118"/>
        <end position="136"/>
    </location>
</feature>
<reference evidence="3" key="1">
    <citation type="journal article" date="2021" name="Nat. Commun.">
        <title>Genetic determinants of endophytism in the Arabidopsis root mycobiome.</title>
        <authorList>
            <person name="Mesny F."/>
            <person name="Miyauchi S."/>
            <person name="Thiergart T."/>
            <person name="Pickel B."/>
            <person name="Atanasova L."/>
            <person name="Karlsson M."/>
            <person name="Huettel B."/>
            <person name="Barry K.W."/>
            <person name="Haridas S."/>
            <person name="Chen C."/>
            <person name="Bauer D."/>
            <person name="Andreopoulos W."/>
            <person name="Pangilinan J."/>
            <person name="LaButti K."/>
            <person name="Riley R."/>
            <person name="Lipzen A."/>
            <person name="Clum A."/>
            <person name="Drula E."/>
            <person name="Henrissat B."/>
            <person name="Kohler A."/>
            <person name="Grigoriev I.V."/>
            <person name="Martin F.M."/>
            <person name="Hacquard S."/>
        </authorList>
    </citation>
    <scope>NUCLEOTIDE SEQUENCE</scope>
    <source>
        <strain evidence="3">MPI-CAGE-AT-0147</strain>
    </source>
</reference>
<feature type="region of interest" description="Disordered" evidence="1">
    <location>
        <begin position="24"/>
        <end position="136"/>
    </location>
</feature>
<dbReference type="Proteomes" id="UP000738349">
    <property type="component" value="Unassembled WGS sequence"/>
</dbReference>
<proteinExistence type="predicted"/>
<comment type="caution">
    <text evidence="3">The sequence shown here is derived from an EMBL/GenBank/DDBJ whole genome shotgun (WGS) entry which is preliminary data.</text>
</comment>